<dbReference type="EMBL" id="JAFLWW010000001">
    <property type="protein sequence ID" value="MBT1154095.1"/>
    <property type="molecule type" value="Genomic_DNA"/>
</dbReference>
<gene>
    <name evidence="9" type="ORF">J1C56_00655</name>
</gene>
<dbReference type="InterPro" id="IPR017871">
    <property type="entry name" value="ABC_transporter-like_CS"/>
</dbReference>
<keyword evidence="10" id="KW-1185">Reference proteome</keyword>
<comment type="similarity">
    <text evidence="1">Belongs to the ABC transporter superfamily.</text>
</comment>
<dbReference type="InterPro" id="IPR050107">
    <property type="entry name" value="ABC_carbohydrate_import_ATPase"/>
</dbReference>
<dbReference type="PANTHER" id="PTHR43790:SF9">
    <property type="entry name" value="GALACTOFURANOSE TRANSPORTER ATP-BINDING PROTEIN YTFR"/>
    <property type="match status" value="1"/>
</dbReference>
<keyword evidence="2" id="KW-0813">Transport</keyword>
<feature type="domain" description="ABC transporter" evidence="8">
    <location>
        <begin position="277"/>
        <end position="521"/>
    </location>
</feature>
<dbReference type="InterPro" id="IPR027417">
    <property type="entry name" value="P-loop_NTPase"/>
</dbReference>
<dbReference type="PROSITE" id="PS50893">
    <property type="entry name" value="ABC_TRANSPORTER_2"/>
    <property type="match status" value="2"/>
</dbReference>
<dbReference type="Proteomes" id="UP001138921">
    <property type="component" value="Unassembled WGS sequence"/>
</dbReference>
<keyword evidence="3" id="KW-0762">Sugar transport</keyword>
<keyword evidence="6 9" id="KW-0067">ATP-binding</keyword>
<proteinExistence type="inferred from homology"/>
<sequence length="526" mass="57604">MSLLPSIKDPTPANARKAGTEDKPLALHVAGLTKRFAGVTANDGVDFDLEVGEIHCLFGENGAGKSTLSSCIFGFCTPDAGQIIVRGQPVEMHSPRDAIKLGIGMVHQHFVLVPEFTVLENIIVGTQKSGWRLDDRAARQKLNSLCEAYGIEIDLDAYVWQLAVGRQQWVEILKALYLDVQILILDEPTAVLTPDESARLFAIMRKMCANGMSIILITHKVAEVMQSNRVTVLRKGKTVATVQTRDTSPEELARLMVGREVSFSVNKSTIAPGDTVLEVSGLGARGYWNEAVLNQVSLSIARHEILGIAGVAGNGQKELFEVLSGVRWAREGTIRLNGEDVSRLTPRAMMDRGVGHIPDDRFREGLVGPFSIAENLILGWQRNAKYRSGLFLDRTKIAALSKTMMARYQIAARDDEVPVENLSGGNAQKVILAREFLHSSGLLLANQPTRGLDIGVIEYVYAQLLQKREEGFAILLASEELSDLFNLADRIAVMFKGEIVGVVDPKTTTVEEVGMMMAGRRMEAGR</sequence>
<feature type="region of interest" description="Disordered" evidence="7">
    <location>
        <begin position="1"/>
        <end position="20"/>
    </location>
</feature>
<evidence type="ECO:0000313" key="9">
    <source>
        <dbReference type="EMBL" id="MBT1154095.1"/>
    </source>
</evidence>
<protein>
    <submittedName>
        <fullName evidence="9">ABC transporter ATP-binding protein</fullName>
    </submittedName>
</protein>
<dbReference type="Gene3D" id="3.40.50.300">
    <property type="entry name" value="P-loop containing nucleotide triphosphate hydrolases"/>
    <property type="match status" value="2"/>
</dbReference>
<dbReference type="Pfam" id="PF00005">
    <property type="entry name" value="ABC_tran"/>
    <property type="match status" value="2"/>
</dbReference>
<dbReference type="InterPro" id="IPR003593">
    <property type="entry name" value="AAA+_ATPase"/>
</dbReference>
<dbReference type="AlphaFoldDB" id="A0A9X1D0D7"/>
<reference evidence="9" key="2">
    <citation type="submission" date="2021-03" db="EMBL/GenBank/DDBJ databases">
        <authorList>
            <person name="Artuso I."/>
            <person name="Turrini P."/>
            <person name="Pirolo M."/>
            <person name="Lugli G.A."/>
            <person name="Ventura M."/>
            <person name="Visca P."/>
        </authorList>
    </citation>
    <scope>NUCLEOTIDE SEQUENCE</scope>
    <source>
        <strain evidence="9">LMG 26462</strain>
    </source>
</reference>
<dbReference type="PANTHER" id="PTHR43790">
    <property type="entry name" value="CARBOHYDRATE TRANSPORT ATP-BINDING PROTEIN MG119-RELATED"/>
    <property type="match status" value="1"/>
</dbReference>
<evidence type="ECO:0000256" key="5">
    <source>
        <dbReference type="ARBA" id="ARBA00022741"/>
    </source>
</evidence>
<dbReference type="RefSeq" id="WP_214385103.1">
    <property type="nucleotide sequence ID" value="NZ_JAFLWW010000001.1"/>
</dbReference>
<keyword evidence="4" id="KW-0677">Repeat</keyword>
<name>A0A9X1D0D7_9HYPH</name>
<comment type="caution">
    <text evidence="9">The sequence shown here is derived from an EMBL/GenBank/DDBJ whole genome shotgun (WGS) entry which is preliminary data.</text>
</comment>
<evidence type="ECO:0000256" key="4">
    <source>
        <dbReference type="ARBA" id="ARBA00022737"/>
    </source>
</evidence>
<dbReference type="PROSITE" id="PS00211">
    <property type="entry name" value="ABC_TRANSPORTER_1"/>
    <property type="match status" value="1"/>
</dbReference>
<keyword evidence="5" id="KW-0547">Nucleotide-binding</keyword>
<evidence type="ECO:0000256" key="1">
    <source>
        <dbReference type="ARBA" id="ARBA00005417"/>
    </source>
</evidence>
<dbReference type="CDD" id="cd03216">
    <property type="entry name" value="ABC_Carb_Monos_I"/>
    <property type="match status" value="1"/>
</dbReference>
<reference evidence="9" key="1">
    <citation type="journal article" date="2021" name="Microorganisms">
        <title>Phylogenomic Reconstruction and Metabolic Potential of the Genus Aminobacter.</title>
        <authorList>
            <person name="Artuso I."/>
            <person name="Turrini P."/>
            <person name="Pirolo M."/>
            <person name="Lugli G.A."/>
            <person name="Ventura M."/>
            <person name="Visca P."/>
        </authorList>
    </citation>
    <scope>NUCLEOTIDE SEQUENCE</scope>
    <source>
        <strain evidence="9">LMG 26462</strain>
    </source>
</reference>
<dbReference type="GO" id="GO:0005524">
    <property type="term" value="F:ATP binding"/>
    <property type="evidence" value="ECO:0007669"/>
    <property type="project" value="UniProtKB-KW"/>
</dbReference>
<evidence type="ECO:0000256" key="3">
    <source>
        <dbReference type="ARBA" id="ARBA00022597"/>
    </source>
</evidence>
<dbReference type="SMART" id="SM00382">
    <property type="entry name" value="AAA"/>
    <property type="match status" value="1"/>
</dbReference>
<evidence type="ECO:0000256" key="2">
    <source>
        <dbReference type="ARBA" id="ARBA00022448"/>
    </source>
</evidence>
<organism evidence="9 10">
    <name type="scientific">Aminobacter anthyllidis</name>
    <dbReference type="NCBI Taxonomy" id="1035067"/>
    <lineage>
        <taxon>Bacteria</taxon>
        <taxon>Pseudomonadati</taxon>
        <taxon>Pseudomonadota</taxon>
        <taxon>Alphaproteobacteria</taxon>
        <taxon>Hyphomicrobiales</taxon>
        <taxon>Phyllobacteriaceae</taxon>
        <taxon>Aminobacter</taxon>
    </lineage>
</organism>
<dbReference type="InterPro" id="IPR003439">
    <property type="entry name" value="ABC_transporter-like_ATP-bd"/>
</dbReference>
<evidence type="ECO:0000256" key="7">
    <source>
        <dbReference type="SAM" id="MobiDB-lite"/>
    </source>
</evidence>
<evidence type="ECO:0000259" key="8">
    <source>
        <dbReference type="PROSITE" id="PS50893"/>
    </source>
</evidence>
<feature type="domain" description="ABC transporter" evidence="8">
    <location>
        <begin position="27"/>
        <end position="260"/>
    </location>
</feature>
<dbReference type="CDD" id="cd03215">
    <property type="entry name" value="ABC_Carb_Monos_II"/>
    <property type="match status" value="1"/>
</dbReference>
<dbReference type="SUPFAM" id="SSF52540">
    <property type="entry name" value="P-loop containing nucleoside triphosphate hydrolases"/>
    <property type="match status" value="2"/>
</dbReference>
<accession>A0A9X1D0D7</accession>
<dbReference type="GO" id="GO:0016887">
    <property type="term" value="F:ATP hydrolysis activity"/>
    <property type="evidence" value="ECO:0007669"/>
    <property type="project" value="InterPro"/>
</dbReference>
<evidence type="ECO:0000313" key="10">
    <source>
        <dbReference type="Proteomes" id="UP001138921"/>
    </source>
</evidence>
<evidence type="ECO:0000256" key="6">
    <source>
        <dbReference type="ARBA" id="ARBA00022840"/>
    </source>
</evidence>